<dbReference type="GO" id="GO:0097500">
    <property type="term" value="P:receptor localization to non-motile cilium"/>
    <property type="evidence" value="ECO:0007669"/>
    <property type="project" value="TreeGrafter"/>
</dbReference>
<dbReference type="Pfam" id="PF00025">
    <property type="entry name" value="Arf"/>
    <property type="match status" value="1"/>
</dbReference>
<dbReference type="GO" id="GO:0060170">
    <property type="term" value="C:ciliary membrane"/>
    <property type="evidence" value="ECO:0007669"/>
    <property type="project" value="TreeGrafter"/>
</dbReference>
<dbReference type="Ensembl" id="ENSSCAT00000004915.1">
    <property type="protein sequence ID" value="ENSSCAP00000004238.1"/>
    <property type="gene ID" value="ENSSCAG00000003476.1"/>
</dbReference>
<dbReference type="PANTHER" id="PTHR46090">
    <property type="entry name" value="ADP-RIBOSYLATION FACTOR-LIKE PROTEIN 13B"/>
    <property type="match status" value="1"/>
</dbReference>
<proteinExistence type="predicted"/>
<evidence type="ECO:0000256" key="1">
    <source>
        <dbReference type="ARBA" id="ARBA00022741"/>
    </source>
</evidence>
<name>A0A8C9MJC1_SERCA</name>
<reference evidence="3" key="1">
    <citation type="submission" date="2025-08" db="UniProtKB">
        <authorList>
            <consortium name="Ensembl"/>
        </authorList>
    </citation>
    <scope>IDENTIFICATION</scope>
</reference>
<evidence type="ECO:0000256" key="2">
    <source>
        <dbReference type="ARBA" id="ARBA00023134"/>
    </source>
</evidence>
<keyword evidence="2" id="KW-0342">GTP-binding</keyword>
<dbReference type="InterPro" id="IPR051995">
    <property type="entry name" value="Ciliary_GTPase"/>
</dbReference>
<organism evidence="3 4">
    <name type="scientific">Serinus canaria</name>
    <name type="common">Island canary</name>
    <name type="synonym">Fringilla canaria</name>
    <dbReference type="NCBI Taxonomy" id="9135"/>
    <lineage>
        <taxon>Eukaryota</taxon>
        <taxon>Metazoa</taxon>
        <taxon>Chordata</taxon>
        <taxon>Craniata</taxon>
        <taxon>Vertebrata</taxon>
        <taxon>Euteleostomi</taxon>
        <taxon>Archelosauria</taxon>
        <taxon>Archosauria</taxon>
        <taxon>Dinosauria</taxon>
        <taxon>Saurischia</taxon>
        <taxon>Theropoda</taxon>
        <taxon>Coelurosauria</taxon>
        <taxon>Aves</taxon>
        <taxon>Neognathae</taxon>
        <taxon>Neoaves</taxon>
        <taxon>Telluraves</taxon>
        <taxon>Australaves</taxon>
        <taxon>Passeriformes</taxon>
        <taxon>Passeroidea</taxon>
        <taxon>Fringillidae</taxon>
        <taxon>Carduelinae</taxon>
        <taxon>Serinus</taxon>
    </lineage>
</organism>
<dbReference type="GO" id="GO:0097730">
    <property type="term" value="C:non-motile cilium"/>
    <property type="evidence" value="ECO:0007669"/>
    <property type="project" value="TreeGrafter"/>
</dbReference>
<dbReference type="PANTHER" id="PTHR46090:SF4">
    <property type="entry name" value="ADP RIBOSYLATION FACTOR LIKE GTPASE 13A"/>
    <property type="match status" value="1"/>
</dbReference>
<sequence>MFHLFSHCWSWLQAIQEPVRKVTLLVMGLDNAGKTSVITDIERGEEGHGPETPQTGAAASWVSLLHTSGSVGWQNHQQPGLTKENN</sequence>
<dbReference type="AlphaFoldDB" id="A0A8C9MJC1"/>
<dbReference type="GO" id="GO:1905515">
    <property type="term" value="P:non-motile cilium assembly"/>
    <property type="evidence" value="ECO:0007669"/>
    <property type="project" value="TreeGrafter"/>
</dbReference>
<dbReference type="GO" id="GO:0003924">
    <property type="term" value="F:GTPase activity"/>
    <property type="evidence" value="ECO:0007669"/>
    <property type="project" value="InterPro"/>
</dbReference>
<keyword evidence="4" id="KW-1185">Reference proteome</keyword>
<dbReference type="InterPro" id="IPR006689">
    <property type="entry name" value="Small_GTPase_ARF/SAR"/>
</dbReference>
<protein>
    <submittedName>
        <fullName evidence="3">Uncharacterized protein</fullName>
    </submittedName>
</protein>
<keyword evidence="1" id="KW-0547">Nucleotide-binding</keyword>
<evidence type="ECO:0000313" key="4">
    <source>
        <dbReference type="Proteomes" id="UP000694409"/>
    </source>
</evidence>
<reference evidence="3" key="2">
    <citation type="submission" date="2025-09" db="UniProtKB">
        <authorList>
            <consortium name="Ensembl"/>
        </authorList>
    </citation>
    <scope>IDENTIFICATION</scope>
</reference>
<dbReference type="GO" id="GO:0005525">
    <property type="term" value="F:GTP binding"/>
    <property type="evidence" value="ECO:0007669"/>
    <property type="project" value="UniProtKB-KW"/>
</dbReference>
<dbReference type="Proteomes" id="UP000694409">
    <property type="component" value="Unassembled WGS sequence"/>
</dbReference>
<evidence type="ECO:0000313" key="3">
    <source>
        <dbReference type="Ensembl" id="ENSSCAP00000004238.1"/>
    </source>
</evidence>
<accession>A0A8C9MJC1</accession>